<dbReference type="AlphaFoldDB" id="A0A4R8A5U0"/>
<dbReference type="Proteomes" id="UP000294743">
    <property type="component" value="Unassembled WGS sequence"/>
</dbReference>
<keyword evidence="2" id="KW-1185">Reference proteome</keyword>
<evidence type="ECO:0000313" key="1">
    <source>
        <dbReference type="EMBL" id="TDW26019.1"/>
    </source>
</evidence>
<evidence type="ECO:0008006" key="3">
    <source>
        <dbReference type="Google" id="ProtNLM"/>
    </source>
</evidence>
<comment type="caution">
    <text evidence="1">The sequence shown here is derived from an EMBL/GenBank/DDBJ whole genome shotgun (WGS) entry which is preliminary data.</text>
</comment>
<dbReference type="OrthoDB" id="2922229at2"/>
<protein>
    <recommendedName>
        <fullName evidence="3">Endonuclease</fullName>
    </recommendedName>
</protein>
<organism evidence="1 2">
    <name type="scientific">Breznakia blatticola</name>
    <dbReference type="NCBI Taxonomy" id="1754012"/>
    <lineage>
        <taxon>Bacteria</taxon>
        <taxon>Bacillati</taxon>
        <taxon>Bacillota</taxon>
        <taxon>Erysipelotrichia</taxon>
        <taxon>Erysipelotrichales</taxon>
        <taxon>Erysipelotrichaceae</taxon>
        <taxon>Breznakia</taxon>
    </lineage>
</organism>
<dbReference type="RefSeq" id="WP_134167569.1">
    <property type="nucleotide sequence ID" value="NZ_SODD01000002.1"/>
</dbReference>
<evidence type="ECO:0000313" key="2">
    <source>
        <dbReference type="Proteomes" id="UP000294743"/>
    </source>
</evidence>
<dbReference type="EMBL" id="SODD01000002">
    <property type="protein sequence ID" value="TDW26019.1"/>
    <property type="molecule type" value="Genomic_DNA"/>
</dbReference>
<gene>
    <name evidence="1" type="ORF">EDD63_10240</name>
</gene>
<proteinExistence type="predicted"/>
<sequence length="66" mass="7764">MEYTIDQLQEAKKQLLSLIHKTSEVVKTLEAKQEEKRYKSQITLAKRRVEAFQISVALLDEKINEM</sequence>
<reference evidence="1 2" key="1">
    <citation type="submission" date="2019-03" db="EMBL/GenBank/DDBJ databases">
        <title>Genomic Encyclopedia of Type Strains, Phase IV (KMG-IV): sequencing the most valuable type-strain genomes for metagenomic binning, comparative biology and taxonomic classification.</title>
        <authorList>
            <person name="Goeker M."/>
        </authorList>
    </citation>
    <scope>NUCLEOTIDE SEQUENCE [LARGE SCALE GENOMIC DNA]</scope>
    <source>
        <strain evidence="1 2">DSM 28867</strain>
    </source>
</reference>
<accession>A0A4R8A5U0</accession>
<name>A0A4R8A5U0_9FIRM</name>